<accession>A0A1C4H547</accession>
<dbReference type="Proteomes" id="UP000242610">
    <property type="component" value="Unassembled WGS sequence"/>
</dbReference>
<dbReference type="CDD" id="cd11614">
    <property type="entry name" value="SAF_CpaB_FlgA_like"/>
    <property type="match status" value="1"/>
</dbReference>
<name>A0A1C4H547_9BIFI</name>
<dbReference type="STRING" id="1505727.GA0061077_0857"/>
<evidence type="ECO:0000313" key="3">
    <source>
        <dbReference type="EMBL" id="SCC79852.1"/>
    </source>
</evidence>
<keyword evidence="4" id="KW-1185">Reference proteome</keyword>
<dbReference type="RefSeq" id="WP_091847735.1">
    <property type="nucleotide sequence ID" value="NZ_FMBL01000002.1"/>
</dbReference>
<proteinExistence type="predicted"/>
<dbReference type="Gene3D" id="3.90.1210.10">
    <property type="entry name" value="Antifreeze-like/N-acetylneuraminic acid synthase C-terminal domain"/>
    <property type="match status" value="1"/>
</dbReference>
<protein>
    <submittedName>
        <fullName evidence="3">Chaperone for flagella basal body P-ring formation</fullName>
    </submittedName>
</protein>
<dbReference type="EMBL" id="FMBL01000002">
    <property type="protein sequence ID" value="SCC79852.1"/>
    <property type="molecule type" value="Genomic_DNA"/>
</dbReference>
<keyword evidence="3" id="KW-0282">Flagellum</keyword>
<keyword evidence="3" id="KW-0969">Cilium</keyword>
<dbReference type="OrthoDB" id="3235133at2"/>
<evidence type="ECO:0000313" key="4">
    <source>
        <dbReference type="Proteomes" id="UP000242610"/>
    </source>
</evidence>
<evidence type="ECO:0000256" key="1">
    <source>
        <dbReference type="SAM" id="MobiDB-lite"/>
    </source>
</evidence>
<keyword evidence="3" id="KW-0966">Cell projection</keyword>
<sequence length="256" mass="27020">MKTIFSHLGKQTPTLKQRRNMRQIRTVLGALCAGLAVFFALQSIAGTLSTKSAVTATHNISRGHTISISDTKQVQIPESPALSAVFSSDEEAKGLVAQVDIAAGSVIMQSMVRPTPMITHGETVIDVRMSGSHTSLIPGDKVSLVGSAGCESVPNPIVQQPDQRPDQDSNADPADAGTDEYPPNDVSNDNRDTPDSRSVPMESTGQTCTLAPKATVTGNSQRDSGGVTTLQLAMPPQDASRVMAVQDRMPIMAAKL</sequence>
<dbReference type="InterPro" id="IPR013974">
    <property type="entry name" value="SAF"/>
</dbReference>
<dbReference type="Pfam" id="PF08666">
    <property type="entry name" value="SAF"/>
    <property type="match status" value="1"/>
</dbReference>
<gene>
    <name evidence="3" type="ORF">GA0061077_0857</name>
</gene>
<feature type="domain" description="SAF" evidence="2">
    <location>
        <begin position="51"/>
        <end position="113"/>
    </location>
</feature>
<evidence type="ECO:0000259" key="2">
    <source>
        <dbReference type="SMART" id="SM00858"/>
    </source>
</evidence>
<reference evidence="4" key="1">
    <citation type="submission" date="2016-08" db="EMBL/GenBank/DDBJ databases">
        <authorList>
            <person name="Varghese N."/>
            <person name="Submissions Spin"/>
        </authorList>
    </citation>
    <scope>NUCLEOTIDE SEQUENCE [LARGE SCALE GENOMIC DNA]</scope>
    <source>
        <strain evidence="4">R-52791</strain>
    </source>
</reference>
<dbReference type="AlphaFoldDB" id="A0A1C4H547"/>
<dbReference type="SMART" id="SM00858">
    <property type="entry name" value="SAF"/>
    <property type="match status" value="1"/>
</dbReference>
<organism evidence="3 4">
    <name type="scientific">Bifidobacterium commune</name>
    <dbReference type="NCBI Taxonomy" id="1505727"/>
    <lineage>
        <taxon>Bacteria</taxon>
        <taxon>Bacillati</taxon>
        <taxon>Actinomycetota</taxon>
        <taxon>Actinomycetes</taxon>
        <taxon>Bifidobacteriales</taxon>
        <taxon>Bifidobacteriaceae</taxon>
        <taxon>Bifidobacterium</taxon>
    </lineage>
</organism>
<feature type="region of interest" description="Disordered" evidence="1">
    <location>
        <begin position="147"/>
        <end position="208"/>
    </location>
</feature>